<protein>
    <recommendedName>
        <fullName evidence="5">ABC transporter domain-containing protein</fullName>
    </recommendedName>
</protein>
<evidence type="ECO:0000256" key="1">
    <source>
        <dbReference type="ARBA" id="ARBA00005417"/>
    </source>
</evidence>
<dbReference type="SUPFAM" id="SSF52540">
    <property type="entry name" value="P-loop containing nucleoside triphosphate hydrolases"/>
    <property type="match status" value="1"/>
</dbReference>
<dbReference type="GO" id="GO:0005524">
    <property type="term" value="F:ATP binding"/>
    <property type="evidence" value="ECO:0007669"/>
    <property type="project" value="UniProtKB-KW"/>
</dbReference>
<keyword evidence="3" id="KW-0547">Nucleotide-binding</keyword>
<dbReference type="PANTHER" id="PTHR43335">
    <property type="entry name" value="ABC TRANSPORTER, ATP-BINDING PROTEIN"/>
    <property type="match status" value="1"/>
</dbReference>
<dbReference type="Pfam" id="PF00005">
    <property type="entry name" value="ABC_tran"/>
    <property type="match status" value="1"/>
</dbReference>
<evidence type="ECO:0000256" key="4">
    <source>
        <dbReference type="ARBA" id="ARBA00022840"/>
    </source>
</evidence>
<dbReference type="OrthoDB" id="9804819at2"/>
<gene>
    <name evidence="6" type="ORF">BSR29_07190</name>
</gene>
<comment type="similarity">
    <text evidence="1">Belongs to the ABC transporter superfamily.</text>
</comment>
<proteinExistence type="inferred from homology"/>
<dbReference type="InterPro" id="IPR027417">
    <property type="entry name" value="P-loop_NTPase"/>
</dbReference>
<evidence type="ECO:0000256" key="2">
    <source>
        <dbReference type="ARBA" id="ARBA00022448"/>
    </source>
</evidence>
<evidence type="ECO:0000313" key="7">
    <source>
        <dbReference type="Proteomes" id="UP000186785"/>
    </source>
</evidence>
<dbReference type="Proteomes" id="UP000186785">
    <property type="component" value="Unassembled WGS sequence"/>
</dbReference>
<dbReference type="InterPro" id="IPR003593">
    <property type="entry name" value="AAA+_ATPase"/>
</dbReference>
<keyword evidence="7" id="KW-1185">Reference proteome</keyword>
<organism evidence="6 7">
    <name type="scientific">Boudabousia liubingyangii</name>
    <dbReference type="NCBI Taxonomy" id="1921764"/>
    <lineage>
        <taxon>Bacteria</taxon>
        <taxon>Bacillati</taxon>
        <taxon>Actinomycetota</taxon>
        <taxon>Actinomycetes</taxon>
        <taxon>Actinomycetales</taxon>
        <taxon>Actinomycetaceae</taxon>
        <taxon>Boudabousia</taxon>
    </lineage>
</organism>
<evidence type="ECO:0000259" key="5">
    <source>
        <dbReference type="PROSITE" id="PS50893"/>
    </source>
</evidence>
<accession>A0A1Q5PK54</accession>
<dbReference type="GO" id="GO:0016887">
    <property type="term" value="F:ATP hydrolysis activity"/>
    <property type="evidence" value="ECO:0007669"/>
    <property type="project" value="InterPro"/>
</dbReference>
<sequence length="300" mass="32917">MSIKAQGLTRSFGEVRALNGVNLDLAPGRVYGLVGPNGSGKTTLLLILAGLLAPDSGSAQINGYDIMTDSANARAQLGWMPDDFGMWDSLTCTEILETFARFYHLPEAMIPQRVHELLEMAGLLEKATMPVSSLSRGQKQRLGFARVIIQNPAVLLLDEPTNGMDPRSRMRLRDQLRAYARAGATVVVSSHVLSELEGMIDEPVMINQGRNVALPQSTGVRWMVRASNPQQLAQWAQSIGLAFEFQMHNGREYFLCTLRSEEDAPRLLQDLTQAGISVLEFQAATNQLEAAFLNLEGSDD</sequence>
<dbReference type="RefSeq" id="WP_073709625.1">
    <property type="nucleotide sequence ID" value="NZ_MQSV01000005.1"/>
</dbReference>
<keyword evidence="2" id="KW-0813">Transport</keyword>
<dbReference type="SMART" id="SM00382">
    <property type="entry name" value="AAA"/>
    <property type="match status" value="1"/>
</dbReference>
<dbReference type="Gene3D" id="3.40.50.300">
    <property type="entry name" value="P-loop containing nucleotide triphosphate hydrolases"/>
    <property type="match status" value="1"/>
</dbReference>
<dbReference type="STRING" id="1921764.BSR28_05090"/>
<dbReference type="PANTHER" id="PTHR43335:SF3">
    <property type="entry name" value="ABC TRANSPORTER"/>
    <property type="match status" value="1"/>
</dbReference>
<evidence type="ECO:0000256" key="3">
    <source>
        <dbReference type="ARBA" id="ARBA00022741"/>
    </source>
</evidence>
<name>A0A1Q5PK54_9ACTO</name>
<dbReference type="CDD" id="cd03230">
    <property type="entry name" value="ABC_DR_subfamily_A"/>
    <property type="match status" value="1"/>
</dbReference>
<dbReference type="AlphaFoldDB" id="A0A1Q5PK54"/>
<reference evidence="6 7" key="1">
    <citation type="submission" date="2016-11" db="EMBL/GenBank/DDBJ databases">
        <title>Actinomyces gypaetusis sp. nov. isolated from the vulture Gypaetus barbatus in Qinghai Tibet Plateau China.</title>
        <authorList>
            <person name="Meng X."/>
        </authorList>
    </citation>
    <scope>NUCLEOTIDE SEQUENCE [LARGE SCALE GENOMIC DNA]</scope>
    <source>
        <strain evidence="6 7">VUL4_2</strain>
    </source>
</reference>
<comment type="caution">
    <text evidence="6">The sequence shown here is derived from an EMBL/GenBank/DDBJ whole genome shotgun (WGS) entry which is preliminary data.</text>
</comment>
<feature type="domain" description="ABC transporter" evidence="5">
    <location>
        <begin position="3"/>
        <end position="233"/>
    </location>
</feature>
<dbReference type="EMBL" id="MQSV01000005">
    <property type="protein sequence ID" value="OKL46600.1"/>
    <property type="molecule type" value="Genomic_DNA"/>
</dbReference>
<evidence type="ECO:0000313" key="6">
    <source>
        <dbReference type="EMBL" id="OKL46600.1"/>
    </source>
</evidence>
<dbReference type="PROSITE" id="PS50893">
    <property type="entry name" value="ABC_TRANSPORTER_2"/>
    <property type="match status" value="1"/>
</dbReference>
<keyword evidence="4" id="KW-0067">ATP-binding</keyword>
<dbReference type="InterPro" id="IPR003439">
    <property type="entry name" value="ABC_transporter-like_ATP-bd"/>
</dbReference>